<feature type="non-terminal residue" evidence="2">
    <location>
        <position position="244"/>
    </location>
</feature>
<dbReference type="OrthoDB" id="2340018at2759"/>
<protein>
    <submittedName>
        <fullName evidence="2">Uncharacterized protein</fullName>
    </submittedName>
</protein>
<dbReference type="Proteomes" id="UP000193719">
    <property type="component" value="Unassembled WGS sequence"/>
</dbReference>
<proteinExistence type="predicted"/>
<reference evidence="2 3" key="1">
    <citation type="submission" date="2016-08" db="EMBL/GenBank/DDBJ databases">
        <title>Genomes of anaerobic fungi encode conserved fungal cellulosomes for biomass hydrolysis.</title>
        <authorList>
            <consortium name="DOE Joint Genome Institute"/>
            <person name="Haitjema C.H."/>
            <person name="Gilmore S.P."/>
            <person name="Henske J.K."/>
            <person name="Solomon K.V."/>
            <person name="De Groot R."/>
            <person name="Kuo A."/>
            <person name="Mondo S.J."/>
            <person name="Salamov A.A."/>
            <person name="Labutti K."/>
            <person name="Zhao Z."/>
            <person name="Chiniquy J."/>
            <person name="Barry K."/>
            <person name="Brewer H.M."/>
            <person name="Purvine S.O."/>
            <person name="Wright A.T."/>
            <person name="Boxma B."/>
            <person name="Van Alen T."/>
            <person name="Hackstein J.H."/>
            <person name="Baker S.E."/>
            <person name="Grigoriev I.V."/>
            <person name="O'Malley M.A."/>
        </authorList>
    </citation>
    <scope>NUCLEOTIDE SEQUENCE [LARGE SCALE GENOMIC DNA]</scope>
    <source>
        <strain evidence="3">finn</strain>
    </source>
</reference>
<comment type="caution">
    <text evidence="2">The sequence shown here is derived from an EMBL/GenBank/DDBJ whole genome shotgun (WGS) entry which is preliminary data.</text>
</comment>
<evidence type="ECO:0000313" key="2">
    <source>
        <dbReference type="EMBL" id="ORX49004.1"/>
    </source>
</evidence>
<sequence length="244" mass="29373">MEFIWQLIFFLLIYNIYVVNAHLNTTDEKYSKFIIEIYGEEDELLDKFHLNYDFLIHKFEEDALLKKIPTAQYIHICNENDLKEKNKEDIEILILWDTNKINEFYKSLPYLNAYPNWYTNIKKQGKTFCFRIDNVGWKRNAYEEICDSKNKTIACPNLIIVGTTQLTYRYQKEDVANINKYINNYYKKNGVSFESLLNKYSSNDYRIDNNWLAIPVLIDLRILKFNETTFDYCNKKGYDLHYPP</sequence>
<feature type="chain" id="PRO_5012914677" evidence="1">
    <location>
        <begin position="22"/>
        <end position="244"/>
    </location>
</feature>
<evidence type="ECO:0000256" key="1">
    <source>
        <dbReference type="SAM" id="SignalP"/>
    </source>
</evidence>
<accession>A0A1Y1V8D0</accession>
<dbReference type="EMBL" id="MCFH01000025">
    <property type="protein sequence ID" value="ORX49004.1"/>
    <property type="molecule type" value="Genomic_DNA"/>
</dbReference>
<keyword evidence="3" id="KW-1185">Reference proteome</keyword>
<gene>
    <name evidence="2" type="ORF">BCR36DRAFT_328855</name>
</gene>
<keyword evidence="1" id="KW-0732">Signal</keyword>
<name>A0A1Y1V8D0_9FUNG</name>
<organism evidence="2 3">
    <name type="scientific">Piromyces finnis</name>
    <dbReference type="NCBI Taxonomy" id="1754191"/>
    <lineage>
        <taxon>Eukaryota</taxon>
        <taxon>Fungi</taxon>
        <taxon>Fungi incertae sedis</taxon>
        <taxon>Chytridiomycota</taxon>
        <taxon>Chytridiomycota incertae sedis</taxon>
        <taxon>Neocallimastigomycetes</taxon>
        <taxon>Neocallimastigales</taxon>
        <taxon>Neocallimastigaceae</taxon>
        <taxon>Piromyces</taxon>
    </lineage>
</organism>
<feature type="signal peptide" evidence="1">
    <location>
        <begin position="1"/>
        <end position="21"/>
    </location>
</feature>
<dbReference type="AlphaFoldDB" id="A0A1Y1V8D0"/>
<evidence type="ECO:0000313" key="3">
    <source>
        <dbReference type="Proteomes" id="UP000193719"/>
    </source>
</evidence>
<reference evidence="2 3" key="2">
    <citation type="submission" date="2016-08" db="EMBL/GenBank/DDBJ databases">
        <title>Pervasive Adenine N6-methylation of Active Genes in Fungi.</title>
        <authorList>
            <consortium name="DOE Joint Genome Institute"/>
            <person name="Mondo S.J."/>
            <person name="Dannebaum R.O."/>
            <person name="Kuo R.C."/>
            <person name="Labutti K."/>
            <person name="Haridas S."/>
            <person name="Kuo A."/>
            <person name="Salamov A."/>
            <person name="Ahrendt S.R."/>
            <person name="Lipzen A."/>
            <person name="Sullivan W."/>
            <person name="Andreopoulos W.B."/>
            <person name="Clum A."/>
            <person name="Lindquist E."/>
            <person name="Daum C."/>
            <person name="Ramamoorthy G.K."/>
            <person name="Gryganskyi A."/>
            <person name="Culley D."/>
            <person name="Magnuson J.K."/>
            <person name="James T.Y."/>
            <person name="O'Malley M.A."/>
            <person name="Stajich J.E."/>
            <person name="Spatafora J.W."/>
            <person name="Visel A."/>
            <person name="Grigoriev I.V."/>
        </authorList>
    </citation>
    <scope>NUCLEOTIDE SEQUENCE [LARGE SCALE GENOMIC DNA]</scope>
    <source>
        <strain evidence="3">finn</strain>
    </source>
</reference>